<organism evidence="8 9">
    <name type="scientific">Jimgerdemannia flammicorona</name>
    <dbReference type="NCBI Taxonomy" id="994334"/>
    <lineage>
        <taxon>Eukaryota</taxon>
        <taxon>Fungi</taxon>
        <taxon>Fungi incertae sedis</taxon>
        <taxon>Mucoromycota</taxon>
        <taxon>Mucoromycotina</taxon>
        <taxon>Endogonomycetes</taxon>
        <taxon>Endogonales</taxon>
        <taxon>Endogonaceae</taxon>
        <taxon>Jimgerdemannia</taxon>
    </lineage>
</organism>
<evidence type="ECO:0000313" key="9">
    <source>
        <dbReference type="Proteomes" id="UP000268093"/>
    </source>
</evidence>
<dbReference type="SUPFAM" id="SSF54637">
    <property type="entry name" value="Thioesterase/thiol ester dehydrase-isomerase"/>
    <property type="match status" value="1"/>
</dbReference>
<dbReference type="GO" id="GO:0016192">
    <property type="term" value="P:vesicle-mediated transport"/>
    <property type="evidence" value="ECO:0007669"/>
    <property type="project" value="InterPro"/>
</dbReference>
<dbReference type="EMBL" id="RBNI01013300">
    <property type="protein sequence ID" value="RUP34630.1"/>
    <property type="molecule type" value="Genomic_DNA"/>
</dbReference>
<feature type="compositionally biased region" description="Polar residues" evidence="7">
    <location>
        <begin position="110"/>
        <end position="129"/>
    </location>
</feature>
<comment type="similarity">
    <text evidence="2 6">Belongs to the clathrin light chain family.</text>
</comment>
<dbReference type="OrthoDB" id="5512at2759"/>
<evidence type="ECO:0000256" key="3">
    <source>
        <dbReference type="ARBA" id="ARBA00023136"/>
    </source>
</evidence>
<feature type="region of interest" description="Disordered" evidence="7">
    <location>
        <begin position="108"/>
        <end position="129"/>
    </location>
</feature>
<dbReference type="Pfam" id="PF01086">
    <property type="entry name" value="Clathrin_lg_ch"/>
    <property type="match status" value="1"/>
</dbReference>
<keyword evidence="4 6" id="KW-0168">Coated pit</keyword>
<gene>
    <name evidence="8" type="ORF">BC936DRAFT_138522</name>
</gene>
<accession>A0A433C7T0</accession>
<dbReference type="GO" id="GO:0030130">
    <property type="term" value="C:clathrin coat of trans-Golgi network vesicle"/>
    <property type="evidence" value="ECO:0007669"/>
    <property type="project" value="InterPro"/>
</dbReference>
<dbReference type="GO" id="GO:0005198">
    <property type="term" value="F:structural molecule activity"/>
    <property type="evidence" value="ECO:0007669"/>
    <property type="project" value="InterPro"/>
</dbReference>
<protein>
    <recommendedName>
        <fullName evidence="6">Clathrin light chain</fullName>
    </recommendedName>
</protein>
<keyword evidence="5 6" id="KW-0968">Cytoplasmic vesicle</keyword>
<keyword evidence="3 6" id="KW-0472">Membrane</keyword>
<comment type="function">
    <text evidence="6">Clathrin is the major protein of the polyhedral coat of coated pits and vesicles.</text>
</comment>
<evidence type="ECO:0000313" key="8">
    <source>
        <dbReference type="EMBL" id="RUP34630.1"/>
    </source>
</evidence>
<proteinExistence type="inferred from homology"/>
<sequence length="300" mass="33059">MVCSFTPTAADCNLLGSLHGGCIATLIDVCSTSVIHTIQSRFCTVEPKDHISILEGSQRTCTCPNPADEFCGFDAVPSFEAVSNFNAAPSFDANASFTSGTSFDAGPILAQSTGQGSSPVPSAGSISQPASYTTPAANYSAFESKFPAAEDLETSQVCICFDPNALVRCQQNVFANVRSVIPEVEPEAIREWRERQRRDCRARRGSEQRRLETVVRAREAIDDEYNEKKQKNIEENRRHESAYLATRNDTTSGTVWDRAMREMDLSNLKANRNVRDTTRLKQLMLDLKKDSKAPETIVSV</sequence>
<dbReference type="InterPro" id="IPR029069">
    <property type="entry name" value="HotDog_dom_sf"/>
</dbReference>
<dbReference type="Proteomes" id="UP000268093">
    <property type="component" value="Unassembled WGS sequence"/>
</dbReference>
<evidence type="ECO:0000256" key="7">
    <source>
        <dbReference type="SAM" id="MobiDB-lite"/>
    </source>
</evidence>
<evidence type="ECO:0000256" key="4">
    <source>
        <dbReference type="ARBA" id="ARBA00023176"/>
    </source>
</evidence>
<evidence type="ECO:0000256" key="5">
    <source>
        <dbReference type="ARBA" id="ARBA00023329"/>
    </source>
</evidence>
<evidence type="ECO:0000256" key="6">
    <source>
        <dbReference type="RuleBase" id="RU363137"/>
    </source>
</evidence>
<evidence type="ECO:0000256" key="2">
    <source>
        <dbReference type="ARBA" id="ARBA00005263"/>
    </source>
</evidence>
<comment type="subcellular location">
    <subcellularLocation>
        <location evidence="1 6">Cytoplasmic vesicle membrane</location>
        <topology evidence="1 6">Peripheral membrane protein</topology>
        <orientation evidence="1 6">Cytoplasmic side</orientation>
    </subcellularLocation>
    <subcellularLocation>
        <location evidence="6">Membrane</location>
        <location evidence="6">Coated pit</location>
        <topology evidence="6">Peripheral membrane protein</topology>
        <orientation evidence="6">Cytoplasmic side</orientation>
    </subcellularLocation>
    <text evidence="6">Cytoplasmic face of coated pits and vesicles.</text>
</comment>
<dbReference type="InterPro" id="IPR000996">
    <property type="entry name" value="Clathrin_L-chain"/>
</dbReference>
<dbReference type="Gene3D" id="3.10.129.10">
    <property type="entry name" value="Hotdog Thioesterase"/>
    <property type="match status" value="1"/>
</dbReference>
<keyword evidence="9" id="KW-1185">Reference proteome</keyword>
<name>A0A433C7T0_9FUNG</name>
<dbReference type="GO" id="GO:0030132">
    <property type="term" value="C:clathrin coat of coated pit"/>
    <property type="evidence" value="ECO:0007669"/>
    <property type="project" value="InterPro"/>
</dbReference>
<reference evidence="8 9" key="1">
    <citation type="journal article" date="2018" name="New Phytol.">
        <title>Phylogenomics of Endogonaceae and evolution of mycorrhizas within Mucoromycota.</title>
        <authorList>
            <person name="Chang Y."/>
            <person name="Desiro A."/>
            <person name="Na H."/>
            <person name="Sandor L."/>
            <person name="Lipzen A."/>
            <person name="Clum A."/>
            <person name="Barry K."/>
            <person name="Grigoriev I.V."/>
            <person name="Martin F.M."/>
            <person name="Stajich J.E."/>
            <person name="Smith M.E."/>
            <person name="Bonito G."/>
            <person name="Spatafora J.W."/>
        </authorList>
    </citation>
    <scope>NUCLEOTIDE SEQUENCE [LARGE SCALE GENOMIC DNA]</scope>
    <source>
        <strain evidence="8 9">GMNB39</strain>
    </source>
</reference>
<dbReference type="GO" id="GO:0006886">
    <property type="term" value="P:intracellular protein transport"/>
    <property type="evidence" value="ECO:0007669"/>
    <property type="project" value="InterPro"/>
</dbReference>
<comment type="caution">
    <text evidence="8">The sequence shown here is derived from an EMBL/GenBank/DDBJ whole genome shotgun (WGS) entry which is preliminary data.</text>
</comment>
<dbReference type="AlphaFoldDB" id="A0A433C7T0"/>
<evidence type="ECO:0000256" key="1">
    <source>
        <dbReference type="ARBA" id="ARBA00004180"/>
    </source>
</evidence>